<evidence type="ECO:0000313" key="1">
    <source>
        <dbReference type="EMBL" id="SVB93488.1"/>
    </source>
</evidence>
<feature type="non-terminal residue" evidence="1">
    <location>
        <position position="403"/>
    </location>
</feature>
<dbReference type="EMBL" id="UINC01064634">
    <property type="protein sequence ID" value="SVB93488.1"/>
    <property type="molecule type" value="Genomic_DNA"/>
</dbReference>
<sequence>MSEYKGYRGLPVLSGLCTMEEAMGEGLGVDECVRRLKRFHYSLKRLHRIFNDRLTAEPIYELKMGFSLHSFLCAELATELRQRIGEMREPPLGLDVVPCEALEVLFDEIANAVDTQGLVLGLYEIVLPALKTEVEQYCSDTHRLADAPTRRLLRAGLLDLEDMVIYGAQVLEALDVEGNQWSANLGKAWEGDLMEREYSLEPRPFDGVPRRDERFPDPYNMGVNAEVFLYDKKMPAQPKALMMFYKRLREIDVPEMMASIIAETEGKPWGYYRDMTRQLWDESRHAMMGEVGFAQAGVDWSRQVMVNFTWSLALNTQLDPKERHAVLYFIEQGLMPKTGKRYEWEVAKESGNTLSALFQDFDWADEVLHARVGRDWYLSEFDDPKKAVEYGDQCWSRVLMDWG</sequence>
<name>A0A382I1S0_9ZZZZ</name>
<protein>
    <recommendedName>
        <fullName evidence="2">DUF455 family protein</fullName>
    </recommendedName>
</protein>
<proteinExistence type="predicted"/>
<accession>A0A382I1S0</accession>
<organism evidence="1">
    <name type="scientific">marine metagenome</name>
    <dbReference type="NCBI Taxonomy" id="408172"/>
    <lineage>
        <taxon>unclassified sequences</taxon>
        <taxon>metagenomes</taxon>
        <taxon>ecological metagenomes</taxon>
    </lineage>
</organism>
<dbReference type="AlphaFoldDB" id="A0A382I1S0"/>
<gene>
    <name evidence="1" type="ORF">METZ01_LOCUS246342</name>
</gene>
<evidence type="ECO:0008006" key="2">
    <source>
        <dbReference type="Google" id="ProtNLM"/>
    </source>
</evidence>
<reference evidence="1" key="1">
    <citation type="submission" date="2018-05" db="EMBL/GenBank/DDBJ databases">
        <authorList>
            <person name="Lanie J.A."/>
            <person name="Ng W.-L."/>
            <person name="Kazmierczak K.M."/>
            <person name="Andrzejewski T.M."/>
            <person name="Davidsen T.M."/>
            <person name="Wayne K.J."/>
            <person name="Tettelin H."/>
            <person name="Glass J.I."/>
            <person name="Rusch D."/>
            <person name="Podicherti R."/>
            <person name="Tsui H.-C.T."/>
            <person name="Winkler M.E."/>
        </authorList>
    </citation>
    <scope>NUCLEOTIDE SEQUENCE</scope>
</reference>